<evidence type="ECO:0000313" key="2">
    <source>
        <dbReference type="EMBL" id="MEJ8574273.1"/>
    </source>
</evidence>
<protein>
    <submittedName>
        <fullName evidence="2">Paraquat-inducible protein A</fullName>
    </submittedName>
</protein>
<keyword evidence="1" id="KW-0812">Transmembrane</keyword>
<evidence type="ECO:0000313" key="3">
    <source>
        <dbReference type="Proteomes" id="UP001378188"/>
    </source>
</evidence>
<comment type="caution">
    <text evidence="2">The sequence shown here is derived from an EMBL/GenBank/DDBJ whole genome shotgun (WGS) entry which is preliminary data.</text>
</comment>
<dbReference type="Proteomes" id="UP001378188">
    <property type="component" value="Unassembled WGS sequence"/>
</dbReference>
<dbReference type="EMBL" id="JAZHOF010000011">
    <property type="protein sequence ID" value="MEJ8574273.1"/>
    <property type="molecule type" value="Genomic_DNA"/>
</dbReference>
<feature type="transmembrane region" description="Helical" evidence="1">
    <location>
        <begin position="122"/>
        <end position="144"/>
    </location>
</feature>
<dbReference type="AlphaFoldDB" id="A0AAW9RZC8"/>
<keyword evidence="1" id="KW-0472">Membrane</keyword>
<dbReference type="RefSeq" id="WP_340331975.1">
    <property type="nucleotide sequence ID" value="NZ_JAZHOF010000011.1"/>
</dbReference>
<keyword evidence="3" id="KW-1185">Reference proteome</keyword>
<dbReference type="Pfam" id="PF04403">
    <property type="entry name" value="PqiA"/>
    <property type="match status" value="1"/>
</dbReference>
<organism evidence="2 3">
    <name type="scientific">Microbaculum marinum</name>
    <dbReference type="NCBI Taxonomy" id="1764581"/>
    <lineage>
        <taxon>Bacteria</taxon>
        <taxon>Pseudomonadati</taxon>
        <taxon>Pseudomonadota</taxon>
        <taxon>Alphaproteobacteria</taxon>
        <taxon>Hyphomicrobiales</taxon>
        <taxon>Tepidamorphaceae</taxon>
        <taxon>Microbaculum</taxon>
    </lineage>
</organism>
<feature type="transmembrane region" description="Helical" evidence="1">
    <location>
        <begin position="36"/>
        <end position="61"/>
    </location>
</feature>
<feature type="transmembrane region" description="Helical" evidence="1">
    <location>
        <begin position="81"/>
        <end position="101"/>
    </location>
</feature>
<proteinExistence type="predicted"/>
<sequence>MADWTGQGGEGMEQGRSTAAATGPVRACWRRYGPAAIVAAAAVSLVLGLLLPSLEFHRFFLLPERHSLLGVVVALLEEREYFLGLVLGAFSIVFPALKLVVLARLAAGRIAGRGMPATAVRLAALFGRWSMLDVLVIALVVFAVKRSGLADATALPGIWFFALAAILSIVAARLLETRGRAAI</sequence>
<name>A0AAW9RZC8_9HYPH</name>
<dbReference type="InterPro" id="IPR007498">
    <property type="entry name" value="PqiA-like"/>
</dbReference>
<evidence type="ECO:0000256" key="1">
    <source>
        <dbReference type="SAM" id="Phobius"/>
    </source>
</evidence>
<gene>
    <name evidence="2" type="ORF">V3328_22505</name>
</gene>
<reference evidence="2 3" key="1">
    <citation type="submission" date="2024-02" db="EMBL/GenBank/DDBJ databases">
        <title>Genome analysis and characterization of Microbaculum marinisediminis sp. nov., isolated from marine sediment.</title>
        <authorList>
            <person name="Du Z.-J."/>
            <person name="Ye Y.-Q."/>
            <person name="Zhang Z.-R."/>
            <person name="Yuan S.-M."/>
            <person name="Zhang X.-Y."/>
        </authorList>
    </citation>
    <scope>NUCLEOTIDE SEQUENCE [LARGE SCALE GENOMIC DNA]</scope>
    <source>
        <strain evidence="2 3">SDUM1044001</strain>
    </source>
</reference>
<feature type="transmembrane region" description="Helical" evidence="1">
    <location>
        <begin position="156"/>
        <end position="175"/>
    </location>
</feature>
<accession>A0AAW9RZC8</accession>
<keyword evidence="1" id="KW-1133">Transmembrane helix</keyword>